<evidence type="ECO:0000313" key="2">
    <source>
        <dbReference type="Proteomes" id="UP000632154"/>
    </source>
</evidence>
<sequence length="261" mass="30136">MGRHERFSQYQWAAWPDEGLCRAAEHLFMPYITRIEQRLDGLTALVIELEGEYFADTEQVRAKYEAYGGGVSGPKRALRLSWEDGWEERDGGLNRGGVTVYRSERIFFLETYEEFYAGPFGTFHPSRQGVSSPDLYEVVNEPDPWVMEILCENRNTDTFPPYGPTVLEYHRATDTFSGGGRFASSESHRAHDYFWTGEQPPTPEQRAEFEAAVERNDCAQAELDRSRPRYRHLFIASNSVMVEILCEGLPRWEWVEIPEDA</sequence>
<protein>
    <submittedName>
        <fullName evidence="1">Uncharacterized protein</fullName>
    </submittedName>
</protein>
<reference evidence="2" key="1">
    <citation type="journal article" date="2019" name="Int. J. Syst. Evol. Microbiol.">
        <title>The Global Catalogue of Microorganisms (GCM) 10K type strain sequencing project: providing services to taxonomists for standard genome sequencing and annotation.</title>
        <authorList>
            <consortium name="The Broad Institute Genomics Platform"/>
            <consortium name="The Broad Institute Genome Sequencing Center for Infectious Disease"/>
            <person name="Wu L."/>
            <person name="Ma J."/>
        </authorList>
    </citation>
    <scope>NUCLEOTIDE SEQUENCE [LARGE SCALE GENOMIC DNA]</scope>
    <source>
        <strain evidence="2">CGMCC 1.18439</strain>
    </source>
</reference>
<proteinExistence type="predicted"/>
<dbReference type="RefSeq" id="WP_189642154.1">
    <property type="nucleotide sequence ID" value="NZ_BNAL01000004.1"/>
</dbReference>
<name>A0ABQ3K0H3_9DEIO</name>
<evidence type="ECO:0000313" key="1">
    <source>
        <dbReference type="EMBL" id="GHF96560.1"/>
    </source>
</evidence>
<keyword evidence="2" id="KW-1185">Reference proteome</keyword>
<dbReference type="Proteomes" id="UP000632154">
    <property type="component" value="Unassembled WGS sequence"/>
</dbReference>
<comment type="caution">
    <text evidence="1">The sequence shown here is derived from an EMBL/GenBank/DDBJ whole genome shotgun (WGS) entry which is preliminary data.</text>
</comment>
<accession>A0ABQ3K0H3</accession>
<gene>
    <name evidence="1" type="ORF">GCM10017783_05540</name>
</gene>
<organism evidence="1 2">
    <name type="scientific">Deinococcus piscis</name>
    <dbReference type="NCBI Taxonomy" id="394230"/>
    <lineage>
        <taxon>Bacteria</taxon>
        <taxon>Thermotogati</taxon>
        <taxon>Deinococcota</taxon>
        <taxon>Deinococci</taxon>
        <taxon>Deinococcales</taxon>
        <taxon>Deinococcaceae</taxon>
        <taxon>Deinococcus</taxon>
    </lineage>
</organism>
<dbReference type="EMBL" id="BNAL01000004">
    <property type="protein sequence ID" value="GHF96560.1"/>
    <property type="molecule type" value="Genomic_DNA"/>
</dbReference>